<dbReference type="EMBL" id="OU342829">
    <property type="protein sequence ID" value="CAG7580224.1"/>
    <property type="molecule type" value="Genomic_DNA"/>
</dbReference>
<sequence>MRISNYKKFSKRRNFHEALKMNGLKIENTTSSDYTYFNCDGVILESIDFEFDKKGGVIVFSTDINAVDISSNKLLNKLKQVVQSMLNKRLVKSKITKVMDKQDSVYGFTIGKFVTGRYKAEDGSIYDEKSTSVEIIGIDSETLLKVAEDIAEEFGQETVLVKDYQKNSIYLAKND</sequence>
<evidence type="ECO:0000313" key="1">
    <source>
        <dbReference type="EMBL" id="CAG7580224.1"/>
    </source>
</evidence>
<name>A0A8D9CBC2_9VIRU</name>
<accession>A0A8D9CBC2</accession>
<organism evidence="1">
    <name type="scientific">uncultured marine phage</name>
    <dbReference type="NCBI Taxonomy" id="707152"/>
    <lineage>
        <taxon>Viruses</taxon>
        <taxon>environmental samples</taxon>
    </lineage>
</organism>
<gene>
    <name evidence="1" type="ORF">SLAVMIC_00309</name>
</gene>
<reference evidence="1" key="1">
    <citation type="submission" date="2021-06" db="EMBL/GenBank/DDBJ databases">
        <authorList>
            <person name="Gannon L."/>
            <person name="Redgwell R T."/>
            <person name="Michniewski S."/>
            <person name="Harrison D C."/>
            <person name="Millard A."/>
        </authorList>
    </citation>
    <scope>NUCLEOTIDE SEQUENCE</scope>
</reference>
<proteinExistence type="predicted"/>
<protein>
    <submittedName>
        <fullName evidence="1">Uncharacterized protein</fullName>
    </submittedName>
</protein>